<comment type="caution">
    <text evidence="1">The sequence shown here is derived from an EMBL/GenBank/DDBJ whole genome shotgun (WGS) entry which is preliminary data.</text>
</comment>
<proteinExistence type="predicted"/>
<organism evidence="1 2">
    <name type="scientific">Sanguibacter inulinus</name>
    <dbReference type="NCBI Taxonomy" id="60922"/>
    <lineage>
        <taxon>Bacteria</taxon>
        <taxon>Bacillati</taxon>
        <taxon>Actinomycetota</taxon>
        <taxon>Actinomycetes</taxon>
        <taxon>Micrococcales</taxon>
        <taxon>Sanguibacteraceae</taxon>
        <taxon>Sanguibacter</taxon>
    </lineage>
</organism>
<reference evidence="1 2" key="1">
    <citation type="submission" date="2020-07" db="EMBL/GenBank/DDBJ databases">
        <title>MOT database genomes.</title>
        <authorList>
            <person name="Joseph S."/>
            <person name="Aduse-Opoku J."/>
            <person name="Hashim A."/>
            <person name="Wade W."/>
            <person name="Curtis M."/>
        </authorList>
    </citation>
    <scope>NUCLEOTIDE SEQUENCE [LARGE SCALE GENOMIC DNA]</scope>
    <source>
        <strain evidence="1 2">DSM 100099</strain>
    </source>
</reference>
<dbReference type="Proteomes" id="UP000561011">
    <property type="component" value="Unassembled WGS sequence"/>
</dbReference>
<name>A0A853ES08_9MICO</name>
<evidence type="ECO:0000313" key="1">
    <source>
        <dbReference type="EMBL" id="NYS93281.1"/>
    </source>
</evidence>
<dbReference type="EMBL" id="JACBYE010000012">
    <property type="protein sequence ID" value="NYS93281.1"/>
    <property type="molecule type" value="Genomic_DNA"/>
</dbReference>
<accession>A0A853ES08</accession>
<dbReference type="RefSeq" id="WP_179912971.1">
    <property type="nucleotide sequence ID" value="NZ_JACBYE010000012.1"/>
</dbReference>
<dbReference type="AlphaFoldDB" id="A0A853ES08"/>
<sequence>MTTITIDPSDAHDHVDLLRAFALTLKHPDFPNSIALTLADTLGDVGGARYGVMPNGHQQGADFVAQKCGELASSMESSLETTAH</sequence>
<keyword evidence="2" id="KW-1185">Reference proteome</keyword>
<gene>
    <name evidence="1" type="ORF">HZZ10_07030</name>
</gene>
<evidence type="ECO:0000313" key="2">
    <source>
        <dbReference type="Proteomes" id="UP000561011"/>
    </source>
</evidence>
<protein>
    <submittedName>
        <fullName evidence="1">Uncharacterized protein</fullName>
    </submittedName>
</protein>